<dbReference type="GO" id="GO:0005634">
    <property type="term" value="C:nucleus"/>
    <property type="evidence" value="ECO:0007669"/>
    <property type="project" value="UniProtKB-SubCell"/>
</dbReference>
<feature type="compositionally biased region" description="Basic and acidic residues" evidence="10">
    <location>
        <begin position="613"/>
        <end position="625"/>
    </location>
</feature>
<evidence type="ECO:0000256" key="1">
    <source>
        <dbReference type="ARBA" id="ARBA00004123"/>
    </source>
</evidence>
<keyword evidence="9" id="KW-0012">Acyltransferase</keyword>
<feature type="compositionally biased region" description="Low complexity" evidence="10">
    <location>
        <begin position="769"/>
        <end position="784"/>
    </location>
</feature>
<feature type="domain" description="N-acetyltransferase ESCO zinc-finger" evidence="11">
    <location>
        <begin position="146"/>
        <end position="183"/>
    </location>
</feature>
<evidence type="ECO:0000313" key="14">
    <source>
        <dbReference type="Proteomes" id="UP000700596"/>
    </source>
</evidence>
<dbReference type="OrthoDB" id="428854at2759"/>
<accession>A0A9P9EJ13</accession>
<keyword evidence="4" id="KW-0479">Metal-binding</keyword>
<feature type="compositionally biased region" description="Low complexity" evidence="10">
    <location>
        <begin position="740"/>
        <end position="753"/>
    </location>
</feature>
<comment type="similarity">
    <text evidence="2">Belongs to the acetyltransferase family. ECO subfamily.</text>
</comment>
<feature type="compositionally biased region" description="Basic and acidic residues" evidence="10">
    <location>
        <begin position="508"/>
        <end position="530"/>
    </location>
</feature>
<reference evidence="13" key="1">
    <citation type="journal article" date="2021" name="Nat. Commun.">
        <title>Genetic determinants of endophytism in the Arabidopsis root mycobiome.</title>
        <authorList>
            <person name="Mesny F."/>
            <person name="Miyauchi S."/>
            <person name="Thiergart T."/>
            <person name="Pickel B."/>
            <person name="Atanasova L."/>
            <person name="Karlsson M."/>
            <person name="Huettel B."/>
            <person name="Barry K.W."/>
            <person name="Haridas S."/>
            <person name="Chen C."/>
            <person name="Bauer D."/>
            <person name="Andreopoulos W."/>
            <person name="Pangilinan J."/>
            <person name="LaButti K."/>
            <person name="Riley R."/>
            <person name="Lipzen A."/>
            <person name="Clum A."/>
            <person name="Drula E."/>
            <person name="Henrissat B."/>
            <person name="Kohler A."/>
            <person name="Grigoriev I.V."/>
            <person name="Martin F.M."/>
            <person name="Hacquard S."/>
        </authorList>
    </citation>
    <scope>NUCLEOTIDE SEQUENCE</scope>
    <source>
        <strain evidence="13">MPI-CAGE-CH-0243</strain>
    </source>
</reference>
<keyword evidence="3" id="KW-0808">Transferase</keyword>
<feature type="compositionally biased region" description="Basic and acidic residues" evidence="10">
    <location>
        <begin position="113"/>
        <end position="129"/>
    </location>
</feature>
<keyword evidence="5" id="KW-0863">Zinc-finger</keyword>
<evidence type="ECO:0000259" key="12">
    <source>
        <dbReference type="Pfam" id="PF13880"/>
    </source>
</evidence>
<feature type="compositionally biased region" description="Polar residues" evidence="10">
    <location>
        <begin position="866"/>
        <end position="879"/>
    </location>
</feature>
<dbReference type="PANTHER" id="PTHR45884:SF2">
    <property type="entry name" value="N-ACETYLTRANSFERASE ECO"/>
    <property type="match status" value="1"/>
</dbReference>
<dbReference type="Pfam" id="PF13880">
    <property type="entry name" value="Acetyltransf_13"/>
    <property type="match status" value="1"/>
</dbReference>
<feature type="region of interest" description="Disordered" evidence="10">
    <location>
        <begin position="712"/>
        <end position="949"/>
    </location>
</feature>
<dbReference type="InterPro" id="IPR028009">
    <property type="entry name" value="ESCO_Acetyltransf_dom"/>
</dbReference>
<proteinExistence type="inferred from homology"/>
<feature type="compositionally biased region" description="Low complexity" evidence="10">
    <location>
        <begin position="850"/>
        <end position="865"/>
    </location>
</feature>
<dbReference type="Pfam" id="PF13878">
    <property type="entry name" value="zf-C2H2_3"/>
    <property type="match status" value="1"/>
</dbReference>
<feature type="compositionally biased region" description="Basic and acidic residues" evidence="10">
    <location>
        <begin position="912"/>
        <end position="929"/>
    </location>
</feature>
<evidence type="ECO:0000256" key="5">
    <source>
        <dbReference type="ARBA" id="ARBA00022771"/>
    </source>
</evidence>
<keyword evidence="7" id="KW-0539">Nucleus</keyword>
<dbReference type="EMBL" id="JAGMWT010000001">
    <property type="protein sequence ID" value="KAH7137984.1"/>
    <property type="molecule type" value="Genomic_DNA"/>
</dbReference>
<evidence type="ECO:0000259" key="11">
    <source>
        <dbReference type="Pfam" id="PF13878"/>
    </source>
</evidence>
<evidence type="ECO:0000256" key="4">
    <source>
        <dbReference type="ARBA" id="ARBA00022723"/>
    </source>
</evidence>
<keyword evidence="14" id="KW-1185">Reference proteome</keyword>
<keyword evidence="8" id="KW-0131">Cell cycle</keyword>
<feature type="compositionally biased region" description="Basic residues" evidence="10">
    <location>
        <begin position="626"/>
        <end position="640"/>
    </location>
</feature>
<feature type="region of interest" description="Disordered" evidence="10">
    <location>
        <begin position="508"/>
        <end position="533"/>
    </location>
</feature>
<feature type="region of interest" description="Disordered" evidence="10">
    <location>
        <begin position="1"/>
        <end position="130"/>
    </location>
</feature>
<protein>
    <submittedName>
        <fullName evidence="13">Uncharacterized protein</fullName>
    </submittedName>
</protein>
<comment type="caution">
    <text evidence="13">The sequence shown here is derived from an EMBL/GenBank/DDBJ whole genome shotgun (WGS) entry which is preliminary data.</text>
</comment>
<feature type="compositionally biased region" description="Polar residues" evidence="10">
    <location>
        <begin position="754"/>
        <end position="763"/>
    </location>
</feature>
<dbReference type="GO" id="GO:0061733">
    <property type="term" value="F:protein-lysine-acetyltransferase activity"/>
    <property type="evidence" value="ECO:0007669"/>
    <property type="project" value="TreeGrafter"/>
</dbReference>
<keyword evidence="6" id="KW-0862">Zinc</keyword>
<dbReference type="GO" id="GO:0007064">
    <property type="term" value="P:mitotic sister chromatid cohesion"/>
    <property type="evidence" value="ECO:0007669"/>
    <property type="project" value="TreeGrafter"/>
</dbReference>
<feature type="region of interest" description="Disordered" evidence="10">
    <location>
        <begin position="549"/>
        <end position="648"/>
    </location>
</feature>
<evidence type="ECO:0000256" key="10">
    <source>
        <dbReference type="SAM" id="MobiDB-lite"/>
    </source>
</evidence>
<gene>
    <name evidence="13" type="ORF">B0J11DRAFT_545890</name>
</gene>
<evidence type="ECO:0000256" key="7">
    <source>
        <dbReference type="ARBA" id="ARBA00023242"/>
    </source>
</evidence>
<dbReference type="GO" id="GO:0008270">
    <property type="term" value="F:zinc ion binding"/>
    <property type="evidence" value="ECO:0007669"/>
    <property type="project" value="UniProtKB-KW"/>
</dbReference>
<feature type="compositionally biased region" description="Acidic residues" evidence="10">
    <location>
        <begin position="39"/>
        <end position="49"/>
    </location>
</feature>
<evidence type="ECO:0000256" key="9">
    <source>
        <dbReference type="ARBA" id="ARBA00023315"/>
    </source>
</evidence>
<evidence type="ECO:0000313" key="13">
    <source>
        <dbReference type="EMBL" id="KAH7137984.1"/>
    </source>
</evidence>
<dbReference type="GO" id="GO:0000785">
    <property type="term" value="C:chromatin"/>
    <property type="evidence" value="ECO:0007669"/>
    <property type="project" value="TreeGrafter"/>
</dbReference>
<organism evidence="13 14">
    <name type="scientific">Dendryphion nanum</name>
    <dbReference type="NCBI Taxonomy" id="256645"/>
    <lineage>
        <taxon>Eukaryota</taxon>
        <taxon>Fungi</taxon>
        <taxon>Dikarya</taxon>
        <taxon>Ascomycota</taxon>
        <taxon>Pezizomycotina</taxon>
        <taxon>Dothideomycetes</taxon>
        <taxon>Pleosporomycetidae</taxon>
        <taxon>Pleosporales</taxon>
        <taxon>Torulaceae</taxon>
        <taxon>Dendryphion</taxon>
    </lineage>
</organism>
<feature type="compositionally biased region" description="Pro residues" evidence="10">
    <location>
        <begin position="82"/>
        <end position="95"/>
    </location>
</feature>
<dbReference type="PANTHER" id="PTHR45884">
    <property type="entry name" value="N-ACETYLTRANSFERASE ECO"/>
    <property type="match status" value="1"/>
</dbReference>
<feature type="compositionally biased region" description="Low complexity" evidence="10">
    <location>
        <begin position="799"/>
        <end position="822"/>
    </location>
</feature>
<feature type="compositionally biased region" description="Low complexity" evidence="10">
    <location>
        <begin position="563"/>
        <end position="587"/>
    </location>
</feature>
<feature type="compositionally biased region" description="Basic residues" evidence="10">
    <location>
        <begin position="8"/>
        <end position="18"/>
    </location>
</feature>
<dbReference type="Proteomes" id="UP000700596">
    <property type="component" value="Unassembled WGS sequence"/>
</dbReference>
<comment type="subcellular location">
    <subcellularLocation>
        <location evidence="1">Nucleus</location>
    </subcellularLocation>
</comment>
<name>A0A9P9EJ13_9PLEO</name>
<evidence type="ECO:0000256" key="6">
    <source>
        <dbReference type="ARBA" id="ARBA00022833"/>
    </source>
</evidence>
<feature type="region of interest" description="Disordered" evidence="10">
    <location>
        <begin position="383"/>
        <end position="421"/>
    </location>
</feature>
<evidence type="ECO:0000256" key="8">
    <source>
        <dbReference type="ARBA" id="ARBA00023306"/>
    </source>
</evidence>
<feature type="compositionally biased region" description="Polar residues" evidence="10">
    <location>
        <begin position="831"/>
        <end position="844"/>
    </location>
</feature>
<evidence type="ECO:0000256" key="2">
    <source>
        <dbReference type="ARBA" id="ARBA00005816"/>
    </source>
</evidence>
<evidence type="ECO:0000256" key="3">
    <source>
        <dbReference type="ARBA" id="ARBA00022679"/>
    </source>
</evidence>
<dbReference type="InterPro" id="IPR028005">
    <property type="entry name" value="AcTrfase_ESCO_Znf_dom"/>
</dbReference>
<dbReference type="AlphaFoldDB" id="A0A9P9EJ13"/>
<feature type="domain" description="N-acetyltransferase ESCO acetyl-transferase" evidence="12">
    <location>
        <begin position="335"/>
        <end position="392"/>
    </location>
</feature>
<sequence>MSSWGVRKPLRTYSRQKKPTLADAEPPQKRRCVESISEPIEEECADDVDATNPTISSSPVRDVSFIPTSTDSPAIFSDEPPKSTPPSSPLPPASSPPIQTRRPMFSFMKRKSRPEPKPIAKEPLAERSDNISTPIFEPAKKKRLVQMQLDLVGELRKTCKVCGMEYIPSNTEDAALHRKFHNMNIGGVDFSKAFVEKLKKNQVWAGGDGSFIAVIRRGDALALRNKAVEVLKVVNTELGAVPISEEVLWSQINTTLDLSRKAAKAKGTNSTSERFKVYLYVLVQKCVGACVAERIQEAYTVLDQDDVSEGEASGQVPGRVRVQSSSISFGTAAEHAMLGISRIWTSNLHRKLGIASRLLDSARSDFLYGMTLEKGMVAFSQPTESGGQLARKCPLPPARTKKSVRIESPTSSPPHADAYDEDEALSQRLDSGRYVDSLHLTSPAAFPDHFEDHIAAESSYRDHHGGEAYEGRYITRKGGGNSEMVGAVQSPTGAPANPFSRTLATIESQEHRSTETAGQHRDRTAAEKARANAVRGSLDVEGFKKLLMTGISGPTKPGQHSQPATATAPNPVTASILESSSSTSSTSRQSVFEPVQESLAESPRTSYEMAASDDERVGLVADLKKPEKKKPPPPKHRHGKPVSARAPQTVSFSDFSASELVASSPVLRTRTNSDLNKPLPAPPVTSPPIHIVSQDITHDVDELAPLETKNFDLYSYPEPGTPQKKAPPPVPLARRHSQLRTSNTTGNRSRSNSALTTSSQHSTEFPLLSPGSGYEPTSSPSSSKAPPPPPPPARRHGASLTNNNNTPSPSSSTTELPLTSSTARPAATSPIAPSSRKSTFSSQPPASPDLTSTGLSRTSSITSTRNNPRSVSNESTTSTMPPPPPPPRRRQSNRSSIDKERPHPLPTSSPTESRRTSAEHKRNSIDNKRRTSVASESSLRYEYAPSAAENEQVLYSPKEEVSEERLGELVLSSSSILDDMERFQREIDALRDKYKPNV</sequence>